<feature type="transmembrane region" description="Helical" evidence="1">
    <location>
        <begin position="37"/>
        <end position="58"/>
    </location>
</feature>
<evidence type="ECO:0000256" key="1">
    <source>
        <dbReference type="SAM" id="Phobius"/>
    </source>
</evidence>
<reference evidence="3" key="1">
    <citation type="journal article" date="2019" name="Int. J. Syst. Evol. Microbiol.">
        <title>The Global Catalogue of Microorganisms (GCM) 10K type strain sequencing project: providing services to taxonomists for standard genome sequencing and annotation.</title>
        <authorList>
            <consortium name="The Broad Institute Genomics Platform"/>
            <consortium name="The Broad Institute Genome Sequencing Center for Infectious Disease"/>
            <person name="Wu L."/>
            <person name="Ma J."/>
        </authorList>
    </citation>
    <scope>NUCLEOTIDE SEQUENCE [LARGE SCALE GENOMIC DNA]</scope>
    <source>
        <strain evidence="3">TISTR 1535</strain>
    </source>
</reference>
<feature type="transmembrane region" description="Helical" evidence="1">
    <location>
        <begin position="6"/>
        <end position="25"/>
    </location>
</feature>
<dbReference type="Proteomes" id="UP001597502">
    <property type="component" value="Unassembled WGS sequence"/>
</dbReference>
<feature type="transmembrane region" description="Helical" evidence="1">
    <location>
        <begin position="157"/>
        <end position="178"/>
    </location>
</feature>
<sequence length="212" mass="23865">MNAWVLENVFFIVISLSGGFIFYYITGPSVEAKKKGLEAVTSMLINFILFVWAGKVMMNLPLFISDPLAVLAYPSASPAFYTAVLLTVVTIAHRIKRQTLQIREFLAAFLPIFLGAAFTYEFLDFVWRNNAIALGQAGLLLLLMVVFILFQEKLPPVTMTCILFAGWSLGQLILSFILPYTSLFGYMMAAWFLSLLLITSISVFIYNRRKVT</sequence>
<feature type="transmembrane region" description="Helical" evidence="1">
    <location>
        <begin position="129"/>
        <end position="150"/>
    </location>
</feature>
<gene>
    <name evidence="2" type="ORF">ACFSUO_04645</name>
</gene>
<evidence type="ECO:0000313" key="3">
    <source>
        <dbReference type="Proteomes" id="UP001597502"/>
    </source>
</evidence>
<protein>
    <submittedName>
        <fullName evidence="2">Uncharacterized protein</fullName>
    </submittedName>
</protein>
<feature type="transmembrane region" description="Helical" evidence="1">
    <location>
        <begin position="70"/>
        <end position="93"/>
    </location>
</feature>
<dbReference type="EMBL" id="JBHUNA010000007">
    <property type="protein sequence ID" value="MFD2760263.1"/>
    <property type="molecule type" value="Genomic_DNA"/>
</dbReference>
<keyword evidence="3" id="KW-1185">Reference proteome</keyword>
<name>A0ABW5V3J2_9BACI</name>
<comment type="caution">
    <text evidence="2">The sequence shown here is derived from an EMBL/GenBank/DDBJ whole genome shotgun (WGS) entry which is preliminary data.</text>
</comment>
<organism evidence="2 3">
    <name type="scientific">Lentibacillus juripiscarius</name>
    <dbReference type="NCBI Taxonomy" id="257446"/>
    <lineage>
        <taxon>Bacteria</taxon>
        <taxon>Bacillati</taxon>
        <taxon>Bacillota</taxon>
        <taxon>Bacilli</taxon>
        <taxon>Bacillales</taxon>
        <taxon>Bacillaceae</taxon>
        <taxon>Lentibacillus</taxon>
    </lineage>
</organism>
<proteinExistence type="predicted"/>
<keyword evidence="1" id="KW-1133">Transmembrane helix</keyword>
<dbReference type="RefSeq" id="WP_382391563.1">
    <property type="nucleotide sequence ID" value="NZ_JBHUNA010000007.1"/>
</dbReference>
<keyword evidence="1" id="KW-0812">Transmembrane</keyword>
<keyword evidence="1" id="KW-0472">Membrane</keyword>
<feature type="transmembrane region" description="Helical" evidence="1">
    <location>
        <begin position="184"/>
        <end position="206"/>
    </location>
</feature>
<accession>A0ABW5V3J2</accession>
<feature type="transmembrane region" description="Helical" evidence="1">
    <location>
        <begin position="105"/>
        <end position="123"/>
    </location>
</feature>
<evidence type="ECO:0000313" key="2">
    <source>
        <dbReference type="EMBL" id="MFD2760263.1"/>
    </source>
</evidence>